<dbReference type="EMBL" id="SCHB01000001">
    <property type="protein sequence ID" value="TBW73331.1"/>
    <property type="molecule type" value="Genomic_DNA"/>
</dbReference>
<dbReference type="GeneID" id="58091426"/>
<evidence type="ECO:0000256" key="4">
    <source>
        <dbReference type="ARBA" id="ARBA00023136"/>
    </source>
</evidence>
<sequence>MTQQSQGFNTPQHNDSDDVRLMAMLIYLLGFVSGFIGPLIIWLVKKDDSKLIDQSGKSYLNMFISYMIWCAVPVVIMIFSLIFYMPFDPTSGLISIFIFLLLNLVILGLLITFSVFNIIGCVKYYQGTYYQAPLSIRFFK</sequence>
<comment type="caution">
    <text evidence="6">The sequence shown here is derived from an EMBL/GenBank/DDBJ whole genome shotgun (WGS) entry which is preliminary data.</text>
</comment>
<reference evidence="6 7" key="1">
    <citation type="journal article" date="2019" name="Sci. Transl. Med.">
        <title>Quorum sensing between bacterial species on the skin protects against epidermal injury in atopic dermatitis.</title>
        <authorList>
            <person name="Williams M.R."/>
        </authorList>
    </citation>
    <scope>NUCLEOTIDE SEQUENCE [LARGE SCALE GENOMIC DNA]</scope>
    <source>
        <strain evidence="6 7">E7</strain>
    </source>
</reference>
<protein>
    <submittedName>
        <fullName evidence="6">DUF4870 domain-containing protein</fullName>
    </submittedName>
</protein>
<evidence type="ECO:0000256" key="3">
    <source>
        <dbReference type="ARBA" id="ARBA00022989"/>
    </source>
</evidence>
<name>A0A4Q9WD52_STALU</name>
<proteinExistence type="predicted"/>
<feature type="transmembrane region" description="Helical" evidence="5">
    <location>
        <begin position="93"/>
        <end position="116"/>
    </location>
</feature>
<accession>A0A4Q9WD52</accession>
<evidence type="ECO:0000313" key="6">
    <source>
        <dbReference type="EMBL" id="TBW73331.1"/>
    </source>
</evidence>
<keyword evidence="3 5" id="KW-1133">Transmembrane helix</keyword>
<keyword evidence="4 5" id="KW-0472">Membrane</keyword>
<evidence type="ECO:0000256" key="2">
    <source>
        <dbReference type="ARBA" id="ARBA00022692"/>
    </source>
</evidence>
<dbReference type="RefSeq" id="WP_002492202.1">
    <property type="nucleotide sequence ID" value="NZ_AP021848.1"/>
</dbReference>
<evidence type="ECO:0000256" key="1">
    <source>
        <dbReference type="ARBA" id="ARBA00004141"/>
    </source>
</evidence>
<feature type="transmembrane region" description="Helical" evidence="5">
    <location>
        <begin position="64"/>
        <end position="87"/>
    </location>
</feature>
<gene>
    <name evidence="6" type="ORF">EQ812_00590</name>
</gene>
<dbReference type="Pfam" id="PF09685">
    <property type="entry name" value="MamF_MmsF"/>
    <property type="match status" value="1"/>
</dbReference>
<dbReference type="AlphaFoldDB" id="A0A4Q9WD52"/>
<evidence type="ECO:0000256" key="5">
    <source>
        <dbReference type="SAM" id="Phobius"/>
    </source>
</evidence>
<organism evidence="6 7">
    <name type="scientific">Staphylococcus lugdunensis</name>
    <dbReference type="NCBI Taxonomy" id="28035"/>
    <lineage>
        <taxon>Bacteria</taxon>
        <taxon>Bacillati</taxon>
        <taxon>Bacillota</taxon>
        <taxon>Bacilli</taxon>
        <taxon>Bacillales</taxon>
        <taxon>Staphylococcaceae</taxon>
        <taxon>Staphylococcus</taxon>
    </lineage>
</organism>
<comment type="subcellular location">
    <subcellularLocation>
        <location evidence="1">Membrane</location>
        <topology evidence="1">Multi-pass membrane protein</topology>
    </subcellularLocation>
</comment>
<keyword evidence="2 5" id="KW-0812">Transmembrane</keyword>
<dbReference type="InterPro" id="IPR019109">
    <property type="entry name" value="MamF_MmsF"/>
</dbReference>
<dbReference type="Proteomes" id="UP000293637">
    <property type="component" value="Unassembled WGS sequence"/>
</dbReference>
<evidence type="ECO:0000313" key="7">
    <source>
        <dbReference type="Proteomes" id="UP000293637"/>
    </source>
</evidence>
<feature type="transmembrane region" description="Helical" evidence="5">
    <location>
        <begin position="21"/>
        <end position="44"/>
    </location>
</feature>